<dbReference type="Gene3D" id="3.30.450.40">
    <property type="match status" value="1"/>
</dbReference>
<dbReference type="InterPro" id="IPR029016">
    <property type="entry name" value="GAF-like_dom_sf"/>
</dbReference>
<accession>A0A426TT23</accession>
<dbReference type="Gene3D" id="3.40.50.2300">
    <property type="match status" value="1"/>
</dbReference>
<evidence type="ECO:0000259" key="4">
    <source>
        <dbReference type="PROSITE" id="PS51832"/>
    </source>
</evidence>
<dbReference type="Pfam" id="PF00072">
    <property type="entry name" value="Response_reg"/>
    <property type="match status" value="1"/>
</dbReference>
<dbReference type="Pfam" id="PF13487">
    <property type="entry name" value="HD_5"/>
    <property type="match status" value="1"/>
</dbReference>
<evidence type="ECO:0000313" key="5">
    <source>
        <dbReference type="EMBL" id="RRR67446.1"/>
    </source>
</evidence>
<name>A0A426TT23_9CHLR</name>
<dbReference type="PROSITE" id="PS51832">
    <property type="entry name" value="HD_GYP"/>
    <property type="match status" value="1"/>
</dbReference>
<dbReference type="SUPFAM" id="SSF109604">
    <property type="entry name" value="HD-domain/PDEase-like"/>
    <property type="match status" value="1"/>
</dbReference>
<reference evidence="5 6" key="1">
    <citation type="submission" date="2018-12" db="EMBL/GenBank/DDBJ databases">
        <title>Genome Sequence of Candidatus Viridilinea halotolerans isolated from saline sulfide-rich spring.</title>
        <authorList>
            <person name="Grouzdev D.S."/>
            <person name="Burganskaya E.I."/>
            <person name="Krutkina M.S."/>
            <person name="Sukhacheva M.V."/>
            <person name="Gorlenko V.M."/>
        </authorList>
    </citation>
    <scope>NUCLEOTIDE SEQUENCE [LARGE SCALE GENOMIC DNA]</scope>
    <source>
        <strain evidence="5">Chok-6</strain>
    </source>
</reference>
<dbReference type="InterPro" id="IPR001789">
    <property type="entry name" value="Sig_transdc_resp-reg_receiver"/>
</dbReference>
<evidence type="ECO:0000256" key="1">
    <source>
        <dbReference type="PROSITE-ProRule" id="PRU00169"/>
    </source>
</evidence>
<dbReference type="SUPFAM" id="SSF52172">
    <property type="entry name" value="CheY-like"/>
    <property type="match status" value="1"/>
</dbReference>
<proteinExistence type="predicted"/>
<evidence type="ECO:0000313" key="6">
    <source>
        <dbReference type="Proteomes" id="UP000280307"/>
    </source>
</evidence>
<evidence type="ECO:0000259" key="3">
    <source>
        <dbReference type="PROSITE" id="PS51831"/>
    </source>
</evidence>
<dbReference type="GO" id="GO:0000160">
    <property type="term" value="P:phosphorelay signal transduction system"/>
    <property type="evidence" value="ECO:0007669"/>
    <property type="project" value="InterPro"/>
</dbReference>
<dbReference type="PROSITE" id="PS51831">
    <property type="entry name" value="HD"/>
    <property type="match status" value="1"/>
</dbReference>
<dbReference type="InterPro" id="IPR003607">
    <property type="entry name" value="HD/PDEase_dom"/>
</dbReference>
<dbReference type="PANTHER" id="PTHR45228:SF1">
    <property type="entry name" value="CYCLIC DI-GMP PHOSPHODIESTERASE TM_0186"/>
    <property type="match status" value="1"/>
</dbReference>
<evidence type="ECO:0000259" key="2">
    <source>
        <dbReference type="PROSITE" id="PS50110"/>
    </source>
</evidence>
<sequence length="505" mass="57327">MFDVAPGLNQGQVRLLVVEDDPNIRLFCQRLLQTQYNVSTAENGAAALEMLTEQQFDLVITDVQMPMMNGIQLLKQIREHYAEIDTLVMTAHATVETAREALKLGALDYIAKPIESENLLRTVRTCLELRRVRQEKERLSDLVLMYQFSQTIATTLAVETQVEQIFEFLWRRYAPETLALSLIFDDQHLKLIACRTTKGWQYDHMELPLPPQRTPDMLPRAHMQLLDKVVPAEQSRFAGIVLRSHGQPIGYLHMARHNEQPVFDQSERRLLGIFAGQVAASLDNARLHQALKEQNRQTIAALAEAIDARDAYTYGHSRQVTRYAVRLAQEIGLPPDRIELIDYAGLLHDVGKIGIRDHILLKPGNLTDEEMAMMRRHPQIGVKIIEGVCGLRETLPIIECHHERWDGKGYPRGLAGEAIPLEARIMAIADAFEAMTADRAYRPAMETAKALAILANGRSTQWDAQLVDHFITIIQREGDQLRYRERFSQVPLNAILERKSIGGAE</sequence>
<dbReference type="SMART" id="SM00448">
    <property type="entry name" value="REC"/>
    <property type="match status" value="1"/>
</dbReference>
<dbReference type="AlphaFoldDB" id="A0A426TT23"/>
<feature type="domain" description="Response regulatory" evidence="2">
    <location>
        <begin position="14"/>
        <end position="127"/>
    </location>
</feature>
<dbReference type="InterPro" id="IPR052020">
    <property type="entry name" value="Cyclic_di-GMP/3'3'-cGAMP_PDE"/>
</dbReference>
<keyword evidence="1" id="KW-0597">Phosphoprotein</keyword>
<feature type="domain" description="HD" evidence="3">
    <location>
        <begin position="313"/>
        <end position="435"/>
    </location>
</feature>
<dbReference type="InterPro" id="IPR006674">
    <property type="entry name" value="HD_domain"/>
</dbReference>
<dbReference type="Gene3D" id="1.10.3210.10">
    <property type="entry name" value="Hypothetical protein af1432"/>
    <property type="match status" value="1"/>
</dbReference>
<dbReference type="PANTHER" id="PTHR45228">
    <property type="entry name" value="CYCLIC DI-GMP PHOSPHODIESTERASE TM_0186-RELATED"/>
    <property type="match status" value="1"/>
</dbReference>
<gene>
    <name evidence="5" type="ORF">EI684_18865</name>
</gene>
<dbReference type="Proteomes" id="UP000280307">
    <property type="component" value="Unassembled WGS sequence"/>
</dbReference>
<feature type="domain" description="HD-GYP" evidence="4">
    <location>
        <begin position="291"/>
        <end position="486"/>
    </location>
</feature>
<dbReference type="CDD" id="cd00077">
    <property type="entry name" value="HDc"/>
    <property type="match status" value="1"/>
</dbReference>
<comment type="caution">
    <text evidence="5">The sequence shown here is derived from an EMBL/GenBank/DDBJ whole genome shotgun (WGS) entry which is preliminary data.</text>
</comment>
<feature type="modified residue" description="4-aspartylphosphate" evidence="1">
    <location>
        <position position="62"/>
    </location>
</feature>
<dbReference type="SMART" id="SM00471">
    <property type="entry name" value="HDc"/>
    <property type="match status" value="1"/>
</dbReference>
<dbReference type="EMBL" id="RSAS01000786">
    <property type="protein sequence ID" value="RRR67446.1"/>
    <property type="molecule type" value="Genomic_DNA"/>
</dbReference>
<organism evidence="5 6">
    <name type="scientific">Candidatus Viridilinea halotolerans</name>
    <dbReference type="NCBI Taxonomy" id="2491704"/>
    <lineage>
        <taxon>Bacteria</taxon>
        <taxon>Bacillati</taxon>
        <taxon>Chloroflexota</taxon>
        <taxon>Chloroflexia</taxon>
        <taxon>Chloroflexales</taxon>
        <taxon>Chloroflexineae</taxon>
        <taxon>Oscillochloridaceae</taxon>
        <taxon>Candidatus Viridilinea</taxon>
    </lineage>
</organism>
<dbReference type="CDD" id="cd17536">
    <property type="entry name" value="REC_YesN-like"/>
    <property type="match status" value="1"/>
</dbReference>
<dbReference type="SUPFAM" id="SSF55781">
    <property type="entry name" value="GAF domain-like"/>
    <property type="match status" value="1"/>
</dbReference>
<dbReference type="PROSITE" id="PS50110">
    <property type="entry name" value="RESPONSE_REGULATORY"/>
    <property type="match status" value="1"/>
</dbReference>
<dbReference type="InterPro" id="IPR011006">
    <property type="entry name" value="CheY-like_superfamily"/>
</dbReference>
<protein>
    <submittedName>
        <fullName evidence="5">Response regulator</fullName>
    </submittedName>
</protein>
<dbReference type="InterPro" id="IPR037522">
    <property type="entry name" value="HD_GYP_dom"/>
</dbReference>